<dbReference type="EMBL" id="CP059269">
    <property type="protein sequence ID" value="QLQ79697.1"/>
    <property type="molecule type" value="Genomic_DNA"/>
</dbReference>
<evidence type="ECO:0008006" key="3">
    <source>
        <dbReference type="Google" id="ProtNLM"/>
    </source>
</evidence>
<evidence type="ECO:0000313" key="1">
    <source>
        <dbReference type="EMBL" id="QLQ79697.1"/>
    </source>
</evidence>
<sequence length="233" mass="26083">MTSSFYGSGNVEKTEQKGPMVPSVIKASPEMETTMLPTGNQIIESVQITHTLRRWRNMLINKIDLVRAEWETQKSAARNELASVDEYLQKNVLTDTHENRELVVPSAILSLGAFFSGRVLSNPLNWGSKKNIFAGRPSLLGQICTSIPSRVLLPIALASTVFYQLTPVTAVNIVDTIQRDVLPKPLVDNCHRSWNEYYVHGLAEATRNLSTNCNDQLQKSVRFVRETINDALN</sequence>
<accession>A0A7H9HSN2</accession>
<dbReference type="AlphaFoldDB" id="A0A7H9HSN2"/>
<evidence type="ECO:0000313" key="2">
    <source>
        <dbReference type="Proteomes" id="UP000510647"/>
    </source>
</evidence>
<dbReference type="OrthoDB" id="4039294at2759"/>
<name>A0A7H9HSN2_9SACH</name>
<reference evidence="1 2" key="1">
    <citation type="submission" date="2020-06" db="EMBL/GenBank/DDBJ databases">
        <title>The yeast mating-type switching endonuclease HO is a domesticated member of an unorthodox homing genetic element family.</title>
        <authorList>
            <person name="Coughlan A.Y."/>
            <person name="Lombardi L."/>
            <person name="Braun-Galleani S."/>
            <person name="Martos A.R."/>
            <person name="Galeote V."/>
            <person name="Bigey F."/>
            <person name="Dequin S."/>
            <person name="Byrne K.P."/>
            <person name="Wolfe K.H."/>
        </authorList>
    </citation>
    <scope>NUCLEOTIDE SEQUENCE [LARGE SCALE GENOMIC DNA]</scope>
    <source>
        <strain evidence="1 2">CBS2947</strain>
    </source>
</reference>
<gene>
    <name evidence="1" type="ORF">HG537_0C03450</name>
</gene>
<dbReference type="Proteomes" id="UP000510647">
    <property type="component" value="Chromosome 3"/>
</dbReference>
<protein>
    <recommendedName>
        <fullName evidence="3">MICOS complex subunit</fullName>
    </recommendedName>
</protein>
<organism evidence="1 2">
    <name type="scientific">Torulaspora globosa</name>
    <dbReference type="NCBI Taxonomy" id="48254"/>
    <lineage>
        <taxon>Eukaryota</taxon>
        <taxon>Fungi</taxon>
        <taxon>Dikarya</taxon>
        <taxon>Ascomycota</taxon>
        <taxon>Saccharomycotina</taxon>
        <taxon>Saccharomycetes</taxon>
        <taxon>Saccharomycetales</taxon>
        <taxon>Saccharomycetaceae</taxon>
        <taxon>Torulaspora</taxon>
    </lineage>
</organism>
<proteinExistence type="predicted"/>
<keyword evidence="2" id="KW-1185">Reference proteome</keyword>